<feature type="domain" description="Transposable element P transposase-like RNase H" evidence="1">
    <location>
        <begin position="67"/>
        <end position="205"/>
    </location>
</feature>
<dbReference type="Pfam" id="PF21788">
    <property type="entry name" value="TNP-like_GBD"/>
    <property type="match status" value="1"/>
</dbReference>
<reference evidence="3" key="1">
    <citation type="submission" date="2020-04" db="EMBL/GenBank/DDBJ databases">
        <authorList>
            <person name="Alioto T."/>
            <person name="Alioto T."/>
            <person name="Gomez Garrido J."/>
        </authorList>
    </citation>
    <scope>NUCLEOTIDE SEQUENCE</scope>
    <source>
        <strain evidence="3">A484AB</strain>
    </source>
</reference>
<dbReference type="OrthoDB" id="2441813at2759"/>
<name>A0A7D9HE86_PARCT</name>
<dbReference type="AlphaFoldDB" id="A0A7D9HE86"/>
<protein>
    <submittedName>
        <fullName evidence="3">Transposable element P transposase</fullName>
    </submittedName>
</protein>
<accession>A0A7D9HE86</accession>
<evidence type="ECO:0000313" key="3">
    <source>
        <dbReference type="EMBL" id="CAB3980631.1"/>
    </source>
</evidence>
<dbReference type="EMBL" id="CACRXK020000308">
    <property type="protein sequence ID" value="CAB3980631.1"/>
    <property type="molecule type" value="Genomic_DNA"/>
</dbReference>
<feature type="domain" description="Transposable element P transposase-like GTP-binding insertion" evidence="2">
    <location>
        <begin position="240"/>
        <end position="357"/>
    </location>
</feature>
<dbReference type="Proteomes" id="UP001152795">
    <property type="component" value="Unassembled WGS sequence"/>
</dbReference>
<comment type="caution">
    <text evidence="3">The sequence shown here is derived from an EMBL/GenBank/DDBJ whole genome shotgun (WGS) entry which is preliminary data.</text>
</comment>
<dbReference type="InterPro" id="IPR048366">
    <property type="entry name" value="TNP-like_GBD"/>
</dbReference>
<evidence type="ECO:0000259" key="1">
    <source>
        <dbReference type="Pfam" id="PF21787"/>
    </source>
</evidence>
<organism evidence="3 4">
    <name type="scientific">Paramuricea clavata</name>
    <name type="common">Red gorgonian</name>
    <name type="synonym">Violescent sea-whip</name>
    <dbReference type="NCBI Taxonomy" id="317549"/>
    <lineage>
        <taxon>Eukaryota</taxon>
        <taxon>Metazoa</taxon>
        <taxon>Cnidaria</taxon>
        <taxon>Anthozoa</taxon>
        <taxon>Octocorallia</taxon>
        <taxon>Malacalcyonacea</taxon>
        <taxon>Plexauridae</taxon>
        <taxon>Paramuricea</taxon>
    </lineage>
</organism>
<gene>
    <name evidence="3" type="ORF">PACLA_8A027419</name>
</gene>
<dbReference type="InterPro" id="IPR048365">
    <property type="entry name" value="TNP-like_RNaseH_N"/>
</dbReference>
<dbReference type="Pfam" id="PF21787">
    <property type="entry name" value="TNP-like_RNaseH_N"/>
    <property type="match status" value="1"/>
</dbReference>
<sequence length="528" mass="61108">MMKLFWQQQQKVMGYGDARQMRWHPTMIRFCLSIALKSPSAYDQLSKVLKLPSRRRLRDYKNVIKPKAGFNKDVIKELISTTKEYVGIQHYIALLFDEMKIQCNLIFDKETNELVGFVDFGEPSINYVTLDDVDELASHALVFYVRGLATDLNFCLAFFATHDVTALQLMPLFWRAVSILELTCNLWVISATADGASCNRKFFKFHEDLQKDSADKSVVYKTINIFKPHRNIYFFSDAPHLMKTCRNCLYHSGVGCTRYLWDNGKHLIWDHISNMYRLDLDCGLHLVPKLTADHILLTSYSTMRVKLAVQILSNTVSTALKHLMSDEASETAMLCSMMNKFFDCGNVRSTTEHNWKNNDDVKPYQDPDDDRLLWLTEVFLPYFESWKSSISKRTGNFSPQQQQNMFISWQTYEGIKMTSYSLIEAVRFLLKEGFKFVLTERFCQDVVEEYLGYLRAIGNRNDNPNLFEFGYNANALSIQRNILPAIQGNVAGRHSKKQKNSTEIDDTPLKARKSKSNKKTLYNIVDSC</sequence>
<evidence type="ECO:0000313" key="4">
    <source>
        <dbReference type="Proteomes" id="UP001152795"/>
    </source>
</evidence>
<proteinExistence type="predicted"/>
<evidence type="ECO:0000259" key="2">
    <source>
        <dbReference type="Pfam" id="PF21788"/>
    </source>
</evidence>
<keyword evidence="4" id="KW-1185">Reference proteome</keyword>